<dbReference type="SUPFAM" id="SSF50952">
    <property type="entry name" value="Soluble quinoprotein glucose dehydrogenase"/>
    <property type="match status" value="1"/>
</dbReference>
<organism evidence="1 2">
    <name type="scientific">Euzebya pacifica</name>
    <dbReference type="NCBI Taxonomy" id="1608957"/>
    <lineage>
        <taxon>Bacteria</taxon>
        <taxon>Bacillati</taxon>
        <taxon>Actinomycetota</taxon>
        <taxon>Nitriliruptoria</taxon>
        <taxon>Euzebyales</taxon>
    </lineage>
</organism>
<name>A0A346Y0N1_9ACTN</name>
<dbReference type="AlphaFoldDB" id="A0A346Y0N1"/>
<proteinExistence type="predicted"/>
<accession>A0A346Y0N1</accession>
<dbReference type="OrthoDB" id="4681979at2"/>
<protein>
    <submittedName>
        <fullName evidence="1">Uncharacterized protein</fullName>
    </submittedName>
</protein>
<reference evidence="1 2" key="1">
    <citation type="submission" date="2018-09" db="EMBL/GenBank/DDBJ databases">
        <title>Complete genome sequence of Euzebya sp. DY32-46 isolated from seawater of Pacific Ocean.</title>
        <authorList>
            <person name="Xu L."/>
            <person name="Wu Y.-H."/>
            <person name="Xu X.-W."/>
        </authorList>
    </citation>
    <scope>NUCLEOTIDE SEQUENCE [LARGE SCALE GENOMIC DNA]</scope>
    <source>
        <strain evidence="1 2">DY32-46</strain>
    </source>
</reference>
<dbReference type="EMBL" id="CP031165">
    <property type="protein sequence ID" value="AXV08028.1"/>
    <property type="molecule type" value="Genomic_DNA"/>
</dbReference>
<dbReference type="RefSeq" id="WP_114592429.1">
    <property type="nucleotide sequence ID" value="NZ_CP031165.1"/>
</dbReference>
<sequence>MSDPLHHAVDLDLEPQEASGLVASGSAELKDRLGMDPLYWTVLDDGPVERCVALIGQAAGTEEPTARWGSTHLVATITTPTGPTDDGEAIALHDGWVYVLGSAYGSKEGPLEAARNFVARFHESDVTVDEEGRPTADLHVSADPFVLHRVVNDALHAAGVDLMAWSPKFLRKTLGKARKQAIGDEQPWSWRLAHDDSPVNIEGAAFTEDGSLLLGLRVPVTRMGQAMVVEVHHPERLFDPATEDPEPGRVVVLDGVGSRAAPVGVRDLHLAGGRLHALLGNLDSDPDDSILLDQHPEGGVAESVHVVGDLPGRLEARAVVQAMDIEVVHRFDGLFRVEGLAADAKGRFLYVSDEDNTVRTRFFTSGSTSVVADG</sequence>
<gene>
    <name evidence="1" type="ORF">DVS28_a3353</name>
</gene>
<dbReference type="SUPFAM" id="SSF50956">
    <property type="entry name" value="Thermostable phytase (3-phytase)"/>
    <property type="match status" value="1"/>
</dbReference>
<dbReference type="InterPro" id="IPR011041">
    <property type="entry name" value="Quinoprot_gluc/sorb_DH_b-prop"/>
</dbReference>
<dbReference type="Proteomes" id="UP000264006">
    <property type="component" value="Chromosome"/>
</dbReference>
<evidence type="ECO:0000313" key="2">
    <source>
        <dbReference type="Proteomes" id="UP000264006"/>
    </source>
</evidence>
<evidence type="ECO:0000313" key="1">
    <source>
        <dbReference type="EMBL" id="AXV08028.1"/>
    </source>
</evidence>
<keyword evidence="2" id="KW-1185">Reference proteome</keyword>
<dbReference type="KEGG" id="euz:DVS28_a3353"/>